<gene>
    <name evidence="11" type="ORF">METZ01_LOCUS228381</name>
</gene>
<evidence type="ECO:0000256" key="3">
    <source>
        <dbReference type="ARBA" id="ARBA00022679"/>
    </source>
</evidence>
<evidence type="ECO:0000256" key="7">
    <source>
        <dbReference type="ARBA" id="ARBA00022842"/>
    </source>
</evidence>
<dbReference type="SUPFAM" id="SSF55060">
    <property type="entry name" value="GHMP Kinase, C-terminal domain"/>
    <property type="match status" value="1"/>
</dbReference>
<dbReference type="PANTHER" id="PTHR43290">
    <property type="entry name" value="MEVALONATE KINASE"/>
    <property type="match status" value="1"/>
</dbReference>
<organism evidence="11">
    <name type="scientific">marine metagenome</name>
    <dbReference type="NCBI Taxonomy" id="408172"/>
    <lineage>
        <taxon>unclassified sequences</taxon>
        <taxon>metagenomes</taxon>
        <taxon>ecological metagenomes</taxon>
    </lineage>
</organism>
<dbReference type="GO" id="GO:0005829">
    <property type="term" value="C:cytosol"/>
    <property type="evidence" value="ECO:0007669"/>
    <property type="project" value="TreeGrafter"/>
</dbReference>
<evidence type="ECO:0000259" key="9">
    <source>
        <dbReference type="Pfam" id="PF00288"/>
    </source>
</evidence>
<dbReference type="PANTHER" id="PTHR43290:SF2">
    <property type="entry name" value="MEVALONATE KINASE"/>
    <property type="match status" value="1"/>
</dbReference>
<keyword evidence="1" id="KW-0963">Cytoplasm</keyword>
<dbReference type="GO" id="GO:0005524">
    <property type="term" value="F:ATP binding"/>
    <property type="evidence" value="ECO:0007669"/>
    <property type="project" value="UniProtKB-KW"/>
</dbReference>
<dbReference type="GO" id="GO:0019287">
    <property type="term" value="P:isopentenyl diphosphate biosynthetic process, mevalonate pathway"/>
    <property type="evidence" value="ECO:0007669"/>
    <property type="project" value="TreeGrafter"/>
</dbReference>
<keyword evidence="5" id="KW-0418">Kinase</keyword>
<sequence>MAISLRARFIGENRSDRKFLINKPDLNEVDSFSLDDLTYTKPRDYFKSGVRVCLNEGLTFSNGFECELTSEIPMKAGAGSSSAIMVSWIHFLSQMADEPADWDQQKIGSLAYTAEVVEFNEPGGMMDQYSTALGDLIYIESEPEISIKSLKPNLGTFVLGDSCEPKDTMGILQRCGDSRLAIVEKIKSQNSDFNLHNFELEEISWCDLNKDETTLFSGTIQNRDLLRKALPELKKSEPDHEKIGRLLFEHHSILRDVLKVSTPKIETMLDAAMNAGALGGKINGSGGGGCMFTYAPHNPEEVVEAIIKSGGKAYTIHSEVGTRID</sequence>
<dbReference type="EMBL" id="UINC01056002">
    <property type="protein sequence ID" value="SVB75527.1"/>
    <property type="molecule type" value="Genomic_DNA"/>
</dbReference>
<dbReference type="AlphaFoldDB" id="A0A382GLL9"/>
<dbReference type="SUPFAM" id="SSF54211">
    <property type="entry name" value="Ribosomal protein S5 domain 2-like"/>
    <property type="match status" value="1"/>
</dbReference>
<dbReference type="Pfam" id="PF08544">
    <property type="entry name" value="GHMP_kinases_C"/>
    <property type="match status" value="1"/>
</dbReference>
<dbReference type="Pfam" id="PF00288">
    <property type="entry name" value="GHMP_kinases_N"/>
    <property type="match status" value="1"/>
</dbReference>
<dbReference type="PRINTS" id="PR00959">
    <property type="entry name" value="MEVGALKINASE"/>
</dbReference>
<name>A0A382GLL9_9ZZZZ</name>
<proteinExistence type="predicted"/>
<keyword evidence="2" id="KW-0444">Lipid biosynthesis</keyword>
<evidence type="ECO:0000259" key="10">
    <source>
        <dbReference type="Pfam" id="PF08544"/>
    </source>
</evidence>
<evidence type="ECO:0000256" key="6">
    <source>
        <dbReference type="ARBA" id="ARBA00022840"/>
    </source>
</evidence>
<feature type="domain" description="GHMP kinase C-terminal" evidence="10">
    <location>
        <begin position="231"/>
        <end position="308"/>
    </location>
</feature>
<keyword evidence="3" id="KW-0808">Transferase</keyword>
<keyword evidence="4" id="KW-0547">Nucleotide-binding</keyword>
<protein>
    <recommendedName>
        <fullName evidence="12">GHMP kinase</fullName>
    </recommendedName>
</protein>
<reference evidence="11" key="1">
    <citation type="submission" date="2018-05" db="EMBL/GenBank/DDBJ databases">
        <authorList>
            <person name="Lanie J.A."/>
            <person name="Ng W.-L."/>
            <person name="Kazmierczak K.M."/>
            <person name="Andrzejewski T.M."/>
            <person name="Davidsen T.M."/>
            <person name="Wayne K.J."/>
            <person name="Tettelin H."/>
            <person name="Glass J.I."/>
            <person name="Rusch D."/>
            <person name="Podicherti R."/>
            <person name="Tsui H.-C.T."/>
            <person name="Winkler M.E."/>
        </authorList>
    </citation>
    <scope>NUCLEOTIDE SEQUENCE</scope>
</reference>
<evidence type="ECO:0000256" key="2">
    <source>
        <dbReference type="ARBA" id="ARBA00022516"/>
    </source>
</evidence>
<keyword evidence="7" id="KW-0460">Magnesium</keyword>
<keyword evidence="6" id="KW-0067">ATP-binding</keyword>
<dbReference type="InterPro" id="IPR006205">
    <property type="entry name" value="Mev_gal_kin"/>
</dbReference>
<evidence type="ECO:0000256" key="1">
    <source>
        <dbReference type="ARBA" id="ARBA00022490"/>
    </source>
</evidence>
<dbReference type="GO" id="GO:0004496">
    <property type="term" value="F:mevalonate kinase activity"/>
    <property type="evidence" value="ECO:0007669"/>
    <property type="project" value="InterPro"/>
</dbReference>
<evidence type="ECO:0000256" key="5">
    <source>
        <dbReference type="ARBA" id="ARBA00022777"/>
    </source>
</evidence>
<keyword evidence="8" id="KW-0443">Lipid metabolism</keyword>
<evidence type="ECO:0000256" key="4">
    <source>
        <dbReference type="ARBA" id="ARBA00022741"/>
    </source>
</evidence>
<dbReference type="InterPro" id="IPR036554">
    <property type="entry name" value="GHMP_kinase_C_sf"/>
</dbReference>
<dbReference type="InterPro" id="IPR006204">
    <property type="entry name" value="GHMP_kinase_N_dom"/>
</dbReference>
<evidence type="ECO:0008006" key="12">
    <source>
        <dbReference type="Google" id="ProtNLM"/>
    </source>
</evidence>
<dbReference type="Gene3D" id="3.30.230.120">
    <property type="match status" value="1"/>
</dbReference>
<dbReference type="InterPro" id="IPR020568">
    <property type="entry name" value="Ribosomal_Su5_D2-typ_SF"/>
</dbReference>
<dbReference type="InterPro" id="IPR013750">
    <property type="entry name" value="GHMP_kinase_C_dom"/>
</dbReference>
<feature type="domain" description="GHMP kinase N-terminal" evidence="9">
    <location>
        <begin position="54"/>
        <end position="134"/>
    </location>
</feature>
<accession>A0A382GLL9</accession>
<evidence type="ECO:0000313" key="11">
    <source>
        <dbReference type="EMBL" id="SVB75527.1"/>
    </source>
</evidence>
<evidence type="ECO:0000256" key="8">
    <source>
        <dbReference type="ARBA" id="ARBA00023098"/>
    </source>
</evidence>